<organism evidence="2 3">
    <name type="scientific">Calocera cornea HHB12733</name>
    <dbReference type="NCBI Taxonomy" id="1353952"/>
    <lineage>
        <taxon>Eukaryota</taxon>
        <taxon>Fungi</taxon>
        <taxon>Dikarya</taxon>
        <taxon>Basidiomycota</taxon>
        <taxon>Agaricomycotina</taxon>
        <taxon>Dacrymycetes</taxon>
        <taxon>Dacrymycetales</taxon>
        <taxon>Dacrymycetaceae</taxon>
        <taxon>Calocera</taxon>
    </lineage>
</organism>
<sequence length="164" mass="17925">MGFRQAALLCSICFFLGILFINFNVDHQILFLAKNEKSIEQGYAYYTTFLRAPLAVKALMHTLMGVGLLSLVASFTTWTETALFFDGTSIALYVGSIAMYISVAIPSIRTVVEPLPEDTPQDREDALGVLGAANVLIALLLVGILGLQAGQEYAKRADKMELEK</sequence>
<feature type="non-terminal residue" evidence="2">
    <location>
        <position position="164"/>
    </location>
</feature>
<dbReference type="GO" id="GO:0005789">
    <property type="term" value="C:endoplasmic reticulum membrane"/>
    <property type="evidence" value="ECO:0007669"/>
    <property type="project" value="TreeGrafter"/>
</dbReference>
<dbReference type="FunCoup" id="A0A165FID5">
    <property type="interactions" value="71"/>
</dbReference>
<proteinExistence type="predicted"/>
<evidence type="ECO:0000313" key="2">
    <source>
        <dbReference type="EMBL" id="KZT56792.1"/>
    </source>
</evidence>
<feature type="transmembrane region" description="Helical" evidence="1">
    <location>
        <begin position="58"/>
        <end position="78"/>
    </location>
</feature>
<dbReference type="GO" id="GO:0051082">
    <property type="term" value="F:unfolded protein binding"/>
    <property type="evidence" value="ECO:0007669"/>
    <property type="project" value="TreeGrafter"/>
</dbReference>
<dbReference type="Pfam" id="PF08229">
    <property type="entry name" value="SHR3_chaperone"/>
    <property type="match status" value="1"/>
</dbReference>
<feature type="transmembrane region" description="Helical" evidence="1">
    <location>
        <begin position="90"/>
        <end position="108"/>
    </location>
</feature>
<evidence type="ECO:0000313" key="3">
    <source>
        <dbReference type="Proteomes" id="UP000076842"/>
    </source>
</evidence>
<name>A0A165FID5_9BASI</name>
<keyword evidence="1" id="KW-1133">Transmembrane helix</keyword>
<feature type="transmembrane region" description="Helical" evidence="1">
    <location>
        <begin position="128"/>
        <end position="150"/>
    </location>
</feature>
<evidence type="ECO:0000256" key="1">
    <source>
        <dbReference type="SAM" id="Phobius"/>
    </source>
</evidence>
<dbReference type="STRING" id="1353952.A0A165FID5"/>
<reference evidence="2 3" key="1">
    <citation type="journal article" date="2016" name="Mol. Biol. Evol.">
        <title>Comparative Genomics of Early-Diverging Mushroom-Forming Fungi Provides Insights into the Origins of Lignocellulose Decay Capabilities.</title>
        <authorList>
            <person name="Nagy L.G."/>
            <person name="Riley R."/>
            <person name="Tritt A."/>
            <person name="Adam C."/>
            <person name="Daum C."/>
            <person name="Floudas D."/>
            <person name="Sun H."/>
            <person name="Yadav J.S."/>
            <person name="Pangilinan J."/>
            <person name="Larsson K.H."/>
            <person name="Matsuura K."/>
            <person name="Barry K."/>
            <person name="Labutti K."/>
            <person name="Kuo R."/>
            <person name="Ohm R.A."/>
            <person name="Bhattacharya S.S."/>
            <person name="Shirouzu T."/>
            <person name="Yoshinaga Y."/>
            <person name="Martin F.M."/>
            <person name="Grigoriev I.V."/>
            <person name="Hibbett D.S."/>
        </authorList>
    </citation>
    <scope>NUCLEOTIDE SEQUENCE [LARGE SCALE GENOMIC DNA]</scope>
    <source>
        <strain evidence="2 3">HHB12733</strain>
    </source>
</reference>
<dbReference type="EMBL" id="KV423972">
    <property type="protein sequence ID" value="KZT56792.1"/>
    <property type="molecule type" value="Genomic_DNA"/>
</dbReference>
<dbReference type="InterPro" id="IPR013248">
    <property type="entry name" value="Psh3/Shr3"/>
</dbReference>
<dbReference type="PANTHER" id="PTHR28228">
    <property type="entry name" value="SECRETORY COMPONENT PROTEIN SHR3"/>
    <property type="match status" value="1"/>
</dbReference>
<dbReference type="Proteomes" id="UP000076842">
    <property type="component" value="Unassembled WGS sequence"/>
</dbReference>
<dbReference type="PANTHER" id="PTHR28228:SF1">
    <property type="entry name" value="SECRETORY COMPONENT PROTEIN SHR3"/>
    <property type="match status" value="1"/>
</dbReference>
<dbReference type="InParanoid" id="A0A165FID5"/>
<keyword evidence="1" id="KW-0812">Transmembrane</keyword>
<dbReference type="GO" id="GO:0006888">
    <property type="term" value="P:endoplasmic reticulum to Golgi vesicle-mediated transport"/>
    <property type="evidence" value="ECO:0007669"/>
    <property type="project" value="TreeGrafter"/>
</dbReference>
<accession>A0A165FID5</accession>
<protein>
    <recommendedName>
        <fullName evidence="4">Shr3 amino acid permease chaperone</fullName>
    </recommendedName>
</protein>
<keyword evidence="1" id="KW-0472">Membrane</keyword>
<evidence type="ECO:0008006" key="4">
    <source>
        <dbReference type="Google" id="ProtNLM"/>
    </source>
</evidence>
<dbReference type="OrthoDB" id="5229808at2759"/>
<feature type="transmembrane region" description="Helical" evidence="1">
    <location>
        <begin position="7"/>
        <end position="25"/>
    </location>
</feature>
<dbReference type="AlphaFoldDB" id="A0A165FID5"/>
<gene>
    <name evidence="2" type="ORF">CALCODRAFT_410531</name>
</gene>
<dbReference type="SMART" id="SM00786">
    <property type="entry name" value="SHR3_chaperone"/>
    <property type="match status" value="1"/>
</dbReference>
<keyword evidence="3" id="KW-1185">Reference proteome</keyword>